<dbReference type="PANTHER" id="PTHR37299:SF3">
    <property type="entry name" value="STAGE 0 SPORULATION PROTEIN A HOMOLOG"/>
    <property type="match status" value="1"/>
</dbReference>
<keyword evidence="3" id="KW-0010">Activator</keyword>
<dbReference type="InterPro" id="IPR007492">
    <property type="entry name" value="LytTR_DNA-bd_dom"/>
</dbReference>
<comment type="caution">
    <text evidence="8">The sequence shown here is derived from an EMBL/GenBank/DDBJ whole genome shotgun (WGS) entry which is preliminary data.</text>
</comment>
<dbReference type="Pfam" id="PF04397">
    <property type="entry name" value="LytTR"/>
    <property type="match status" value="1"/>
</dbReference>
<comment type="function">
    <text evidence="4">Required for high-level post-exponential phase expression of a series of secreted proteins.</text>
</comment>
<dbReference type="InterPro" id="IPR011006">
    <property type="entry name" value="CheY-like_superfamily"/>
</dbReference>
<evidence type="ECO:0000259" key="6">
    <source>
        <dbReference type="PROSITE" id="PS50110"/>
    </source>
</evidence>
<organism evidence="8 9">
    <name type="scientific">Streptococcus vestibularis</name>
    <dbReference type="NCBI Taxonomy" id="1343"/>
    <lineage>
        <taxon>Bacteria</taxon>
        <taxon>Bacillati</taxon>
        <taxon>Bacillota</taxon>
        <taxon>Bacilli</taxon>
        <taxon>Lactobacillales</taxon>
        <taxon>Streptococcaceae</taxon>
        <taxon>Streptococcus</taxon>
    </lineage>
</organism>
<evidence type="ECO:0000313" key="9">
    <source>
        <dbReference type="Proteomes" id="UP001172310"/>
    </source>
</evidence>
<dbReference type="Proteomes" id="UP001172310">
    <property type="component" value="Unassembled WGS sequence"/>
</dbReference>
<keyword evidence="5" id="KW-0597">Phosphoprotein</keyword>
<dbReference type="PROSITE" id="PS50930">
    <property type="entry name" value="HTH_LYTTR"/>
    <property type="match status" value="1"/>
</dbReference>
<dbReference type="InterPro" id="IPR046947">
    <property type="entry name" value="LytR-like"/>
</dbReference>
<dbReference type="GO" id="GO:0000156">
    <property type="term" value="F:phosphorelay response regulator activity"/>
    <property type="evidence" value="ECO:0007669"/>
    <property type="project" value="InterPro"/>
</dbReference>
<protein>
    <submittedName>
        <fullName evidence="8">LytTR family DNA-binding domain-containing protein</fullName>
    </submittedName>
</protein>
<dbReference type="AlphaFoldDB" id="A0AAW7QL35"/>
<evidence type="ECO:0000256" key="4">
    <source>
        <dbReference type="ARBA" id="ARBA00037164"/>
    </source>
</evidence>
<reference evidence="8" key="1">
    <citation type="submission" date="2023-07" db="EMBL/GenBank/DDBJ databases">
        <title>SVep1, a Temperate Phage of Human Oral Commensal Streptococcus vestibularis.</title>
        <authorList>
            <person name="Wu M."/>
            <person name="Zhu Y."/>
            <person name="Li Y."/>
        </authorList>
    </citation>
    <scope>NUCLEOTIDE SEQUENCE</scope>
    <source>
        <strain evidence="8">SVE8</strain>
    </source>
</reference>
<name>A0AAW7QL35_STRVE</name>
<evidence type="ECO:0000313" key="8">
    <source>
        <dbReference type="EMBL" id="MDN5270001.1"/>
    </source>
</evidence>
<evidence type="ECO:0000259" key="7">
    <source>
        <dbReference type="PROSITE" id="PS50930"/>
    </source>
</evidence>
<dbReference type="SMART" id="SM00448">
    <property type="entry name" value="REC"/>
    <property type="match status" value="1"/>
</dbReference>
<dbReference type="Gene3D" id="3.40.50.2300">
    <property type="match status" value="1"/>
</dbReference>
<dbReference type="GO" id="GO:0003677">
    <property type="term" value="F:DNA binding"/>
    <property type="evidence" value="ECO:0007669"/>
    <property type="project" value="UniProtKB-KW"/>
</dbReference>
<dbReference type="PANTHER" id="PTHR37299">
    <property type="entry name" value="TRANSCRIPTIONAL REGULATOR-RELATED"/>
    <property type="match status" value="1"/>
</dbReference>
<dbReference type="InterPro" id="IPR001789">
    <property type="entry name" value="Sig_transdc_resp-reg_receiver"/>
</dbReference>
<evidence type="ECO:0000256" key="5">
    <source>
        <dbReference type="PROSITE-ProRule" id="PRU00169"/>
    </source>
</evidence>
<proteinExistence type="predicted"/>
<evidence type="ECO:0000256" key="1">
    <source>
        <dbReference type="ARBA" id="ARBA00022490"/>
    </source>
</evidence>
<sequence length="249" mass="29037">MRIIVLEDNIHHQLRLESALYDVAKNLHLHIYVECATTLEEFEDYKQKEAVNQVYFLDLEIDGDRDKGFQIAKTIRETNPYAVIIFTTTLSEAMPLVFKNHVSALDFITKDLPEKDYRARVKQCLEQVLKHGQKNKHEEILHYSYQGRPGINIPISDILFIQTAEKSHRLVIYTSEFIKEFYGSLSEILQLDTKNHFQRVDRSAIVNVQNIASYDSKTKEVMFFEGTTCPVSRLRLNTLKIRMKELGIL</sequence>
<feature type="domain" description="HTH LytTR-type" evidence="7">
    <location>
        <begin position="153"/>
        <end position="245"/>
    </location>
</feature>
<gene>
    <name evidence="8" type="ORF">QY913_07720</name>
</gene>
<keyword evidence="2" id="KW-0902">Two-component regulatory system</keyword>
<dbReference type="SUPFAM" id="SSF52172">
    <property type="entry name" value="CheY-like"/>
    <property type="match status" value="1"/>
</dbReference>
<feature type="modified residue" description="4-aspartylphosphate" evidence="5">
    <location>
        <position position="58"/>
    </location>
</feature>
<evidence type="ECO:0000256" key="3">
    <source>
        <dbReference type="ARBA" id="ARBA00023159"/>
    </source>
</evidence>
<dbReference type="EMBL" id="JAUJGC010000034">
    <property type="protein sequence ID" value="MDN5270001.1"/>
    <property type="molecule type" value="Genomic_DNA"/>
</dbReference>
<dbReference type="Gene3D" id="2.40.50.1020">
    <property type="entry name" value="LytTr DNA-binding domain"/>
    <property type="match status" value="1"/>
</dbReference>
<keyword evidence="8" id="KW-0238">DNA-binding</keyword>
<dbReference type="SMART" id="SM00850">
    <property type="entry name" value="LytTR"/>
    <property type="match status" value="1"/>
</dbReference>
<dbReference type="RefSeq" id="WP_301382570.1">
    <property type="nucleotide sequence ID" value="NZ_JASHBB010000015.1"/>
</dbReference>
<evidence type="ECO:0000256" key="2">
    <source>
        <dbReference type="ARBA" id="ARBA00023012"/>
    </source>
</evidence>
<keyword evidence="1" id="KW-0963">Cytoplasm</keyword>
<dbReference type="PROSITE" id="PS50110">
    <property type="entry name" value="RESPONSE_REGULATORY"/>
    <property type="match status" value="1"/>
</dbReference>
<feature type="domain" description="Response regulatory" evidence="6">
    <location>
        <begin position="2"/>
        <end position="125"/>
    </location>
</feature>
<accession>A0AAW7QL35</accession>